<sequence length="43" mass="4815">MAFSSFLMRSSGYLDKSGFAIACLELMVTLKKEVDDMEFMIGT</sequence>
<proteinExistence type="predicted"/>
<dbReference type="EMBL" id="NBYY01000032">
    <property type="protein sequence ID" value="PCS21639.1"/>
    <property type="molecule type" value="Genomic_DNA"/>
</dbReference>
<evidence type="ECO:0000313" key="1">
    <source>
        <dbReference type="EMBL" id="PCS21639.1"/>
    </source>
</evidence>
<comment type="caution">
    <text evidence="1">The sequence shown here is derived from an EMBL/GenBank/DDBJ whole genome shotgun (WGS) entry which is preliminary data.</text>
</comment>
<dbReference type="Proteomes" id="UP000219020">
    <property type="component" value="Unassembled WGS sequence"/>
</dbReference>
<evidence type="ECO:0008006" key="3">
    <source>
        <dbReference type="Google" id="ProtNLM"/>
    </source>
</evidence>
<organism evidence="1 2">
    <name type="scientific">Candidatus Enterovibrio escicola</name>
    <dbReference type="NCBI Taxonomy" id="1927127"/>
    <lineage>
        <taxon>Bacteria</taxon>
        <taxon>Pseudomonadati</taxon>
        <taxon>Pseudomonadota</taxon>
        <taxon>Gammaproteobacteria</taxon>
        <taxon>Vibrionales</taxon>
        <taxon>Vibrionaceae</taxon>
        <taxon>Enterovibrio</taxon>
    </lineage>
</organism>
<keyword evidence="2" id="KW-1185">Reference proteome</keyword>
<name>A0A2A5T0D4_9GAMM</name>
<accession>A0A2A5T0D4</accession>
<dbReference type="AlphaFoldDB" id="A0A2A5T0D4"/>
<protein>
    <recommendedName>
        <fullName evidence="3">Mobile element protein</fullName>
    </recommendedName>
</protein>
<reference evidence="2" key="1">
    <citation type="submission" date="2017-04" db="EMBL/GenBank/DDBJ databases">
        <title>Genome evolution of the luminous symbionts of deep sea anglerfish.</title>
        <authorList>
            <person name="Hendry T.A."/>
        </authorList>
    </citation>
    <scope>NUCLEOTIDE SEQUENCE [LARGE SCALE GENOMIC DNA]</scope>
</reference>
<evidence type="ECO:0000313" key="2">
    <source>
        <dbReference type="Proteomes" id="UP000219020"/>
    </source>
</evidence>
<gene>
    <name evidence="1" type="ORF">BTN49_2800</name>
</gene>